<gene>
    <name evidence="1" type="ORF">LIER_10623</name>
</gene>
<name>A0AAV3PM99_LITER</name>
<reference evidence="1 2" key="1">
    <citation type="submission" date="2024-01" db="EMBL/GenBank/DDBJ databases">
        <title>The complete chloroplast genome sequence of Lithospermum erythrorhizon: insights into the phylogenetic relationship among Boraginaceae species and the maternal lineages of purple gromwells.</title>
        <authorList>
            <person name="Okada T."/>
            <person name="Watanabe K."/>
        </authorList>
    </citation>
    <scope>NUCLEOTIDE SEQUENCE [LARGE SCALE GENOMIC DNA]</scope>
</reference>
<evidence type="ECO:0000313" key="1">
    <source>
        <dbReference type="EMBL" id="GAA0152042.1"/>
    </source>
</evidence>
<accession>A0AAV3PM99</accession>
<proteinExistence type="predicted"/>
<protein>
    <recommendedName>
        <fullName evidence="3">Ubiquitin-like protease family profile domain-containing protein</fullName>
    </recommendedName>
</protein>
<evidence type="ECO:0000313" key="2">
    <source>
        <dbReference type="Proteomes" id="UP001454036"/>
    </source>
</evidence>
<dbReference type="Proteomes" id="UP001454036">
    <property type="component" value="Unassembled WGS sequence"/>
</dbReference>
<dbReference type="EMBL" id="BAABME010001901">
    <property type="protein sequence ID" value="GAA0152042.1"/>
    <property type="molecule type" value="Genomic_DNA"/>
</dbReference>
<comment type="caution">
    <text evidence="1">The sequence shown here is derived from an EMBL/GenBank/DDBJ whole genome shotgun (WGS) entry which is preliminary data.</text>
</comment>
<dbReference type="AlphaFoldDB" id="A0AAV3PM99"/>
<keyword evidence="2" id="KW-1185">Reference proteome</keyword>
<evidence type="ECO:0008006" key="3">
    <source>
        <dbReference type="Google" id="ProtNLM"/>
    </source>
</evidence>
<organism evidence="1 2">
    <name type="scientific">Lithospermum erythrorhizon</name>
    <name type="common">Purple gromwell</name>
    <name type="synonym">Lithospermum officinale var. erythrorhizon</name>
    <dbReference type="NCBI Taxonomy" id="34254"/>
    <lineage>
        <taxon>Eukaryota</taxon>
        <taxon>Viridiplantae</taxon>
        <taxon>Streptophyta</taxon>
        <taxon>Embryophyta</taxon>
        <taxon>Tracheophyta</taxon>
        <taxon>Spermatophyta</taxon>
        <taxon>Magnoliopsida</taxon>
        <taxon>eudicotyledons</taxon>
        <taxon>Gunneridae</taxon>
        <taxon>Pentapetalae</taxon>
        <taxon>asterids</taxon>
        <taxon>lamiids</taxon>
        <taxon>Boraginales</taxon>
        <taxon>Boraginaceae</taxon>
        <taxon>Boraginoideae</taxon>
        <taxon>Lithospermeae</taxon>
        <taxon>Lithospermum</taxon>
    </lineage>
</organism>
<sequence length="164" mass="19398">MGMGTERRSNLVQWRIWYTLQSSEDGYVDIEHRLEGVSSIIDALAFSLNWEQPYPSMKRLYTTTYHDYAVLKDLDMTDPRDNRPPYVACQAFRKRMRLFEDIIHDKLNVQDLDYVFAPPIASDHFVCFVLNLKNERYEYLTSSVKYPELKTTEAIMNSHTWGIE</sequence>